<evidence type="ECO:0000313" key="2">
    <source>
        <dbReference type="EMBL" id="KAJ4442710.1"/>
    </source>
</evidence>
<sequence>MRSYESSSTDHLRRSTGLNINNQQDQNINLGTDDIEVYNYDDDDDDDDDYYTLRKFLFPLTIEVHGFEKDIATIRHSQIQIEQSLTPVSKRVGVVGRKREKSTASHNVLVSRIFAAAALDEELDPTFFLEMTNIIEQKIEYFVGDKTVKANTSNVVLYDFQETDEAFLSCIPELRRHESKRIATFEMWIWRRTELVKWTDRIRNEAVLERGSEERMMLKMITKRRRNWLGHWLRINCLLKDALERMVKGRRVRGRRRYQMIDDIKIYGSYEETKRKGKNRKYWRKLGLQ</sequence>
<evidence type="ECO:0000313" key="3">
    <source>
        <dbReference type="Proteomes" id="UP001148838"/>
    </source>
</evidence>
<dbReference type="EMBL" id="JAJSOF020000013">
    <property type="protein sequence ID" value="KAJ4442710.1"/>
    <property type="molecule type" value="Genomic_DNA"/>
</dbReference>
<feature type="region of interest" description="Disordered" evidence="1">
    <location>
        <begin position="1"/>
        <end position="26"/>
    </location>
</feature>
<proteinExistence type="predicted"/>
<evidence type="ECO:0000256" key="1">
    <source>
        <dbReference type="SAM" id="MobiDB-lite"/>
    </source>
</evidence>
<dbReference type="Proteomes" id="UP001148838">
    <property type="component" value="Unassembled WGS sequence"/>
</dbReference>
<protein>
    <submittedName>
        <fullName evidence="2">Uncharacterized protein</fullName>
    </submittedName>
</protein>
<reference evidence="2 3" key="1">
    <citation type="journal article" date="2022" name="Allergy">
        <title>Genome assembly and annotation of Periplaneta americana reveal a comprehensive cockroach allergen profile.</title>
        <authorList>
            <person name="Wang L."/>
            <person name="Xiong Q."/>
            <person name="Saelim N."/>
            <person name="Wang L."/>
            <person name="Nong W."/>
            <person name="Wan A.T."/>
            <person name="Shi M."/>
            <person name="Liu X."/>
            <person name="Cao Q."/>
            <person name="Hui J.H.L."/>
            <person name="Sookrung N."/>
            <person name="Leung T.F."/>
            <person name="Tungtrongchitr A."/>
            <person name="Tsui S.K.W."/>
        </authorList>
    </citation>
    <scope>NUCLEOTIDE SEQUENCE [LARGE SCALE GENOMIC DNA]</scope>
    <source>
        <strain evidence="2">PWHHKU_190912</strain>
    </source>
</reference>
<comment type="caution">
    <text evidence="2">The sequence shown here is derived from an EMBL/GenBank/DDBJ whole genome shotgun (WGS) entry which is preliminary data.</text>
</comment>
<name>A0ABQ8TAL3_PERAM</name>
<accession>A0ABQ8TAL3</accession>
<gene>
    <name evidence="2" type="ORF">ANN_04299</name>
</gene>
<organism evidence="2 3">
    <name type="scientific">Periplaneta americana</name>
    <name type="common">American cockroach</name>
    <name type="synonym">Blatta americana</name>
    <dbReference type="NCBI Taxonomy" id="6978"/>
    <lineage>
        <taxon>Eukaryota</taxon>
        <taxon>Metazoa</taxon>
        <taxon>Ecdysozoa</taxon>
        <taxon>Arthropoda</taxon>
        <taxon>Hexapoda</taxon>
        <taxon>Insecta</taxon>
        <taxon>Pterygota</taxon>
        <taxon>Neoptera</taxon>
        <taxon>Polyneoptera</taxon>
        <taxon>Dictyoptera</taxon>
        <taxon>Blattodea</taxon>
        <taxon>Blattoidea</taxon>
        <taxon>Blattidae</taxon>
        <taxon>Blattinae</taxon>
        <taxon>Periplaneta</taxon>
    </lineage>
</organism>
<keyword evidence="3" id="KW-1185">Reference proteome</keyword>